<sequence>MGVFRPSDDRSRAAASFAAVSFLSLKNPNDGREQTGTLSTTGVEYDRSITRERDRRLEWTLPAGELELRSSPWNTILPEDFMRGESTEATDGGGGVAGRRRAGLCAARGGADAGGGQWRCGGAEAGGGNGAGVGSARAGFVARGEVDRVEGVAGEVVVVVGGRGGGRRHGEAGGGEGEGRLRVRAVAEERRHGEVRRDGT</sequence>
<accession>A0A8R7UPX5</accession>
<evidence type="ECO:0000313" key="2">
    <source>
        <dbReference type="EnsemblPlants" id="TuG1812G0600001460.01.T01.cds312485"/>
    </source>
</evidence>
<dbReference type="EnsemblPlants" id="TuG1812G0600001460.01.T01">
    <property type="protein sequence ID" value="TuG1812G0600001460.01.T01.cds312485"/>
    <property type="gene ID" value="TuG1812G0600001460.01"/>
</dbReference>
<evidence type="ECO:0000256" key="1">
    <source>
        <dbReference type="SAM" id="MobiDB-lite"/>
    </source>
</evidence>
<dbReference type="Proteomes" id="UP000015106">
    <property type="component" value="Chromosome 6"/>
</dbReference>
<evidence type="ECO:0000313" key="3">
    <source>
        <dbReference type="Proteomes" id="UP000015106"/>
    </source>
</evidence>
<reference evidence="2" key="3">
    <citation type="submission" date="2022-06" db="UniProtKB">
        <authorList>
            <consortium name="EnsemblPlants"/>
        </authorList>
    </citation>
    <scope>IDENTIFICATION</scope>
</reference>
<protein>
    <submittedName>
        <fullName evidence="2">Uncharacterized protein</fullName>
    </submittedName>
</protein>
<dbReference type="AlphaFoldDB" id="A0A8R7UPX5"/>
<name>A0A8R7UPX5_TRIUA</name>
<proteinExistence type="predicted"/>
<keyword evidence="3" id="KW-1185">Reference proteome</keyword>
<reference evidence="3" key="1">
    <citation type="journal article" date="2013" name="Nature">
        <title>Draft genome of the wheat A-genome progenitor Triticum urartu.</title>
        <authorList>
            <person name="Ling H.Q."/>
            <person name="Zhao S."/>
            <person name="Liu D."/>
            <person name="Wang J."/>
            <person name="Sun H."/>
            <person name="Zhang C."/>
            <person name="Fan H."/>
            <person name="Li D."/>
            <person name="Dong L."/>
            <person name="Tao Y."/>
            <person name="Gao C."/>
            <person name="Wu H."/>
            <person name="Li Y."/>
            <person name="Cui Y."/>
            <person name="Guo X."/>
            <person name="Zheng S."/>
            <person name="Wang B."/>
            <person name="Yu K."/>
            <person name="Liang Q."/>
            <person name="Yang W."/>
            <person name="Lou X."/>
            <person name="Chen J."/>
            <person name="Feng M."/>
            <person name="Jian J."/>
            <person name="Zhang X."/>
            <person name="Luo G."/>
            <person name="Jiang Y."/>
            <person name="Liu J."/>
            <person name="Wang Z."/>
            <person name="Sha Y."/>
            <person name="Zhang B."/>
            <person name="Wu H."/>
            <person name="Tang D."/>
            <person name="Shen Q."/>
            <person name="Xue P."/>
            <person name="Zou S."/>
            <person name="Wang X."/>
            <person name="Liu X."/>
            <person name="Wang F."/>
            <person name="Yang Y."/>
            <person name="An X."/>
            <person name="Dong Z."/>
            <person name="Zhang K."/>
            <person name="Zhang X."/>
            <person name="Luo M.C."/>
            <person name="Dvorak J."/>
            <person name="Tong Y."/>
            <person name="Wang J."/>
            <person name="Yang H."/>
            <person name="Li Z."/>
            <person name="Wang D."/>
            <person name="Zhang A."/>
            <person name="Wang J."/>
        </authorList>
    </citation>
    <scope>NUCLEOTIDE SEQUENCE</scope>
    <source>
        <strain evidence="3">cv. G1812</strain>
    </source>
</reference>
<dbReference type="Gramene" id="TuG1812G0600001460.01.T01">
    <property type="protein sequence ID" value="TuG1812G0600001460.01.T01.cds312485"/>
    <property type="gene ID" value="TuG1812G0600001460.01"/>
</dbReference>
<organism evidence="2 3">
    <name type="scientific">Triticum urartu</name>
    <name type="common">Red wild einkorn</name>
    <name type="synonym">Crithodium urartu</name>
    <dbReference type="NCBI Taxonomy" id="4572"/>
    <lineage>
        <taxon>Eukaryota</taxon>
        <taxon>Viridiplantae</taxon>
        <taxon>Streptophyta</taxon>
        <taxon>Embryophyta</taxon>
        <taxon>Tracheophyta</taxon>
        <taxon>Spermatophyta</taxon>
        <taxon>Magnoliopsida</taxon>
        <taxon>Liliopsida</taxon>
        <taxon>Poales</taxon>
        <taxon>Poaceae</taxon>
        <taxon>BOP clade</taxon>
        <taxon>Pooideae</taxon>
        <taxon>Triticodae</taxon>
        <taxon>Triticeae</taxon>
        <taxon>Triticinae</taxon>
        <taxon>Triticum</taxon>
    </lineage>
</organism>
<reference evidence="2" key="2">
    <citation type="submission" date="2018-03" db="EMBL/GenBank/DDBJ databases">
        <title>The Triticum urartu genome reveals the dynamic nature of wheat genome evolution.</title>
        <authorList>
            <person name="Ling H."/>
            <person name="Ma B."/>
            <person name="Shi X."/>
            <person name="Liu H."/>
            <person name="Dong L."/>
            <person name="Sun H."/>
            <person name="Cao Y."/>
            <person name="Gao Q."/>
            <person name="Zheng S."/>
            <person name="Li Y."/>
            <person name="Yu Y."/>
            <person name="Du H."/>
            <person name="Qi M."/>
            <person name="Li Y."/>
            <person name="Yu H."/>
            <person name="Cui Y."/>
            <person name="Wang N."/>
            <person name="Chen C."/>
            <person name="Wu H."/>
            <person name="Zhao Y."/>
            <person name="Zhang J."/>
            <person name="Li Y."/>
            <person name="Zhou W."/>
            <person name="Zhang B."/>
            <person name="Hu W."/>
            <person name="Eijk M."/>
            <person name="Tang J."/>
            <person name="Witsenboer H."/>
            <person name="Zhao S."/>
            <person name="Li Z."/>
            <person name="Zhang A."/>
            <person name="Wang D."/>
            <person name="Liang C."/>
        </authorList>
    </citation>
    <scope>NUCLEOTIDE SEQUENCE [LARGE SCALE GENOMIC DNA]</scope>
    <source>
        <strain evidence="2">cv. G1812</strain>
    </source>
</reference>
<feature type="region of interest" description="Disordered" evidence="1">
    <location>
        <begin position="162"/>
        <end position="181"/>
    </location>
</feature>